<dbReference type="RefSeq" id="WP_250672592.1">
    <property type="nucleotide sequence ID" value="NZ_JAKMAI010000002.1"/>
</dbReference>
<dbReference type="Proteomes" id="UP001203831">
    <property type="component" value="Unassembled WGS sequence"/>
</dbReference>
<reference evidence="7" key="1">
    <citation type="submission" date="2022-01" db="EMBL/GenBank/DDBJ databases">
        <title>Genome assemble of Metamasius hemipterus Nardonella endosymbiont.</title>
        <authorList>
            <person name="Palmieri L."/>
            <person name="Pavarini R."/>
            <person name="Sharma P."/>
        </authorList>
    </citation>
    <scope>NUCLEOTIDE SEQUENCE [LARGE SCALE GENOMIC DNA]</scope>
    <source>
        <strain evidence="7">NARMHE1</strain>
    </source>
</reference>
<comment type="similarity">
    <text evidence="1">Belongs to the IF-3 family.</text>
</comment>
<dbReference type="PANTHER" id="PTHR10938:SF0">
    <property type="entry name" value="TRANSLATION INITIATION FACTOR IF-3, MITOCHONDRIAL"/>
    <property type="match status" value="1"/>
</dbReference>
<name>A0ABT0TW48_9GAMM</name>
<feature type="domain" description="Translation initiation factor 3 N-terminal" evidence="6">
    <location>
        <begin position="16"/>
        <end position="78"/>
    </location>
</feature>
<dbReference type="PANTHER" id="PTHR10938">
    <property type="entry name" value="TRANSLATION INITIATION FACTOR IF-3"/>
    <property type="match status" value="1"/>
</dbReference>
<feature type="domain" description="Translation initiation factor 3 C-terminal" evidence="5">
    <location>
        <begin position="85"/>
        <end position="169"/>
    </location>
</feature>
<dbReference type="SUPFAM" id="SSF54364">
    <property type="entry name" value="Translation initiation factor IF3, N-terminal domain"/>
    <property type="match status" value="1"/>
</dbReference>
<evidence type="ECO:0000256" key="4">
    <source>
        <dbReference type="NCBIfam" id="TIGR00168"/>
    </source>
</evidence>
<evidence type="ECO:0000256" key="3">
    <source>
        <dbReference type="ARBA" id="ARBA00022917"/>
    </source>
</evidence>
<dbReference type="InterPro" id="IPR019815">
    <property type="entry name" value="Translation_initiation_fac_3_C"/>
</dbReference>
<keyword evidence="8" id="KW-1185">Reference proteome</keyword>
<keyword evidence="3" id="KW-0648">Protein biosynthesis</keyword>
<protein>
    <recommendedName>
        <fullName evidence="4">Translation initiation factor IF-3</fullName>
    </recommendedName>
</protein>
<keyword evidence="2 7" id="KW-0396">Initiation factor</keyword>
<comment type="caution">
    <text evidence="7">The sequence shown here is derived from an EMBL/GenBank/DDBJ whole genome shotgun (WGS) entry which is preliminary data.</text>
</comment>
<dbReference type="InterPro" id="IPR036788">
    <property type="entry name" value="T_IF-3_C_sf"/>
</dbReference>
<evidence type="ECO:0000313" key="8">
    <source>
        <dbReference type="Proteomes" id="UP001203831"/>
    </source>
</evidence>
<dbReference type="InterPro" id="IPR001288">
    <property type="entry name" value="Translation_initiation_fac_3"/>
</dbReference>
<accession>A0ABT0TW48</accession>
<dbReference type="SUPFAM" id="SSF55200">
    <property type="entry name" value="Translation initiation factor IF3, C-terminal domain"/>
    <property type="match status" value="1"/>
</dbReference>
<proteinExistence type="inferred from homology"/>
<evidence type="ECO:0000313" key="7">
    <source>
        <dbReference type="EMBL" id="MCM0158224.1"/>
    </source>
</evidence>
<organism evidence="7 8">
    <name type="scientific">endosymbiont of Metamasius hemipterus</name>
    <dbReference type="NCBI Taxonomy" id="204627"/>
    <lineage>
        <taxon>Bacteria</taxon>
        <taxon>Pseudomonadati</taxon>
        <taxon>Pseudomonadota</taxon>
        <taxon>Gammaproteobacteria</taxon>
        <taxon>Candidatus Nardonella</taxon>
    </lineage>
</organism>
<dbReference type="InterPro" id="IPR036787">
    <property type="entry name" value="T_IF-3_N_sf"/>
</dbReference>
<dbReference type="Gene3D" id="3.30.110.10">
    <property type="entry name" value="Translation initiation factor 3 (IF-3), C-terminal domain"/>
    <property type="match status" value="1"/>
</dbReference>
<dbReference type="InterPro" id="IPR019814">
    <property type="entry name" value="Translation_initiation_fac_3_N"/>
</dbReference>
<gene>
    <name evidence="7" type="primary">infC</name>
    <name evidence="7" type="ORF">L7J86_00125</name>
</gene>
<dbReference type="NCBIfam" id="TIGR00168">
    <property type="entry name" value="infC"/>
    <property type="match status" value="1"/>
</dbReference>
<sequence>MNINKHYNKKKLINLNHKIIKLIDEKGNQLGIFNINDAINKSKELNLDLVLINTNNNPPLYKIMDYGKFEYKKNKNIKNNKNNKINIKEIKIKPNISLGDYNIKIKKIINFLNKKNKVKITIQFKGREIIHKNIGFNLLNNIYDDVKEFSIIEKIPNKLEGRQIILFLISKKK</sequence>
<evidence type="ECO:0000256" key="1">
    <source>
        <dbReference type="ARBA" id="ARBA00005439"/>
    </source>
</evidence>
<dbReference type="Pfam" id="PF00707">
    <property type="entry name" value="IF3_C"/>
    <property type="match status" value="1"/>
</dbReference>
<evidence type="ECO:0000256" key="2">
    <source>
        <dbReference type="ARBA" id="ARBA00022540"/>
    </source>
</evidence>
<dbReference type="Pfam" id="PF05198">
    <property type="entry name" value="IF3_N"/>
    <property type="match status" value="1"/>
</dbReference>
<evidence type="ECO:0000259" key="6">
    <source>
        <dbReference type="Pfam" id="PF05198"/>
    </source>
</evidence>
<dbReference type="GO" id="GO:0003743">
    <property type="term" value="F:translation initiation factor activity"/>
    <property type="evidence" value="ECO:0007669"/>
    <property type="project" value="UniProtKB-KW"/>
</dbReference>
<dbReference type="Gene3D" id="3.10.20.80">
    <property type="entry name" value="Translation initiation factor 3 (IF-3), N-terminal domain"/>
    <property type="match status" value="1"/>
</dbReference>
<dbReference type="EMBL" id="JAKMAI010000002">
    <property type="protein sequence ID" value="MCM0158224.1"/>
    <property type="molecule type" value="Genomic_DNA"/>
</dbReference>
<evidence type="ECO:0000259" key="5">
    <source>
        <dbReference type="Pfam" id="PF00707"/>
    </source>
</evidence>